<comment type="caution">
    <text evidence="1">The sequence shown here is derived from an EMBL/GenBank/DDBJ whole genome shotgun (WGS) entry which is preliminary data.</text>
</comment>
<evidence type="ECO:0000313" key="1">
    <source>
        <dbReference type="EMBL" id="KAK9110855.1"/>
    </source>
</evidence>
<gene>
    <name evidence="1" type="ORF">Sjap_018915</name>
</gene>
<proteinExistence type="predicted"/>
<name>A0AAP0I8Z1_9MAGN</name>
<dbReference type="EMBL" id="JBBNAE010000007">
    <property type="protein sequence ID" value="KAK9110855.1"/>
    <property type="molecule type" value="Genomic_DNA"/>
</dbReference>
<sequence length="101" mass="11443">MSRGSPLLKRLEMRRAAGWSEGAFFDEFGEKSLDAKYHNTAILMIPLMLFPKLPPPIACILESFLPHLMQLQQKHCFLYSTSPGFVSNLYHFSCATFSSLS</sequence>
<dbReference type="Proteomes" id="UP001417504">
    <property type="component" value="Unassembled WGS sequence"/>
</dbReference>
<keyword evidence="2" id="KW-1185">Reference proteome</keyword>
<dbReference type="AlphaFoldDB" id="A0AAP0I8Z1"/>
<accession>A0AAP0I8Z1</accession>
<organism evidence="1 2">
    <name type="scientific">Stephania japonica</name>
    <dbReference type="NCBI Taxonomy" id="461633"/>
    <lineage>
        <taxon>Eukaryota</taxon>
        <taxon>Viridiplantae</taxon>
        <taxon>Streptophyta</taxon>
        <taxon>Embryophyta</taxon>
        <taxon>Tracheophyta</taxon>
        <taxon>Spermatophyta</taxon>
        <taxon>Magnoliopsida</taxon>
        <taxon>Ranunculales</taxon>
        <taxon>Menispermaceae</taxon>
        <taxon>Menispermoideae</taxon>
        <taxon>Cissampelideae</taxon>
        <taxon>Stephania</taxon>
    </lineage>
</organism>
<evidence type="ECO:0000313" key="2">
    <source>
        <dbReference type="Proteomes" id="UP001417504"/>
    </source>
</evidence>
<reference evidence="1 2" key="1">
    <citation type="submission" date="2024-01" db="EMBL/GenBank/DDBJ databases">
        <title>Genome assemblies of Stephania.</title>
        <authorList>
            <person name="Yang L."/>
        </authorList>
    </citation>
    <scope>NUCLEOTIDE SEQUENCE [LARGE SCALE GENOMIC DNA]</scope>
    <source>
        <strain evidence="1">QJT</strain>
        <tissue evidence="1">Leaf</tissue>
    </source>
</reference>
<protein>
    <submittedName>
        <fullName evidence="1">Uncharacterized protein</fullName>
    </submittedName>
</protein>